<comment type="caution">
    <text evidence="2">The sequence shown here is derived from an EMBL/GenBank/DDBJ whole genome shotgun (WGS) entry which is preliminary data.</text>
</comment>
<evidence type="ECO:0000256" key="1">
    <source>
        <dbReference type="SAM" id="SignalP"/>
    </source>
</evidence>
<gene>
    <name evidence="2" type="ORF">RJ639_013433</name>
</gene>
<dbReference type="Proteomes" id="UP001188597">
    <property type="component" value="Unassembled WGS sequence"/>
</dbReference>
<proteinExistence type="predicted"/>
<dbReference type="PANTHER" id="PTHR31296:SF1">
    <property type="entry name" value="MITOCHONDRIAL PROTEIN C2ORF69"/>
    <property type="match status" value="1"/>
</dbReference>
<feature type="signal peptide" evidence="1">
    <location>
        <begin position="1"/>
        <end position="26"/>
    </location>
</feature>
<evidence type="ECO:0000313" key="3">
    <source>
        <dbReference type="Proteomes" id="UP001188597"/>
    </source>
</evidence>
<keyword evidence="3" id="KW-1185">Reference proteome</keyword>
<evidence type="ECO:0000313" key="2">
    <source>
        <dbReference type="EMBL" id="KAK3009303.1"/>
    </source>
</evidence>
<name>A0AA88VL70_9ASTE</name>
<dbReference type="AlphaFoldDB" id="A0AA88VL70"/>
<dbReference type="EMBL" id="JAVXUP010001659">
    <property type="protein sequence ID" value="KAK3009303.1"/>
    <property type="molecule type" value="Genomic_DNA"/>
</dbReference>
<keyword evidence="1" id="KW-0732">Signal</keyword>
<dbReference type="InterPro" id="IPR018881">
    <property type="entry name" value="C2orf69_mit"/>
</dbReference>
<dbReference type="GO" id="GO:0005739">
    <property type="term" value="C:mitochondrion"/>
    <property type="evidence" value="ECO:0007669"/>
    <property type="project" value="TreeGrafter"/>
</dbReference>
<dbReference type="PANTHER" id="PTHR31296">
    <property type="entry name" value="UPF0565 PROTEIN C2ORF69"/>
    <property type="match status" value="1"/>
</dbReference>
<sequence>MSQEATRKSLLMLVISLQVSVEGNDAYGSSYSNFPFMDRWSGILKVPLHSNSRSLCRVAASLCLSPTSRTPTVPSVNAILFNGDRVEGTGNPVIERLSDLQRIAEILVLKFGGSTNAWVIEASTFNGPFAVYKDFIPSVNQWGEPQSYDPTGFPASELTVLLLSNCLEEARKIISERLAEPKQIGHSTPPFVQPRTKLLGFSKGGIVLNQLVAELGFSGVDSTGNPTQAIEQPINGGPAYIQEETQTVPTSRESLLNSITEVHYVDVGLNSAGAYLTDQNVIERISKRLAQGPFGIRFVLHGTPRQWCDNRRALIRKEKETLVRLLRSEDQRSGGKLHVCERLYFTGRPPTMQMHFEVIENLDVS</sequence>
<accession>A0AA88VL70</accession>
<reference evidence="2" key="1">
    <citation type="submission" date="2022-12" db="EMBL/GenBank/DDBJ databases">
        <title>Draft genome assemblies for two species of Escallonia (Escalloniales).</title>
        <authorList>
            <person name="Chanderbali A."/>
            <person name="Dervinis C."/>
            <person name="Anghel I."/>
            <person name="Soltis D."/>
            <person name="Soltis P."/>
            <person name="Zapata F."/>
        </authorList>
    </citation>
    <scope>NUCLEOTIDE SEQUENCE</scope>
    <source>
        <strain evidence="2">UCBG64.0493</strain>
        <tissue evidence="2">Leaf</tissue>
    </source>
</reference>
<feature type="chain" id="PRO_5041691888" evidence="1">
    <location>
        <begin position="27"/>
        <end position="365"/>
    </location>
</feature>
<protein>
    <submittedName>
        <fullName evidence="2">Uncharacterized protein</fullName>
    </submittedName>
</protein>
<organism evidence="2 3">
    <name type="scientific">Escallonia herrerae</name>
    <dbReference type="NCBI Taxonomy" id="1293975"/>
    <lineage>
        <taxon>Eukaryota</taxon>
        <taxon>Viridiplantae</taxon>
        <taxon>Streptophyta</taxon>
        <taxon>Embryophyta</taxon>
        <taxon>Tracheophyta</taxon>
        <taxon>Spermatophyta</taxon>
        <taxon>Magnoliopsida</taxon>
        <taxon>eudicotyledons</taxon>
        <taxon>Gunneridae</taxon>
        <taxon>Pentapetalae</taxon>
        <taxon>asterids</taxon>
        <taxon>campanulids</taxon>
        <taxon>Escalloniales</taxon>
        <taxon>Escalloniaceae</taxon>
        <taxon>Escallonia</taxon>
    </lineage>
</organism>